<accession>A0A9N9Q8B0</accession>
<sequence>MAHKKKKPALPSPKNTKNIKQKTIAAQPKLDGLPNELLFQIFEHLNPVHATCAGLTCKTLWVIRNRPSRLSPRSYFSTQTTFLSTQTNSVSKNFGPATTIAIAAHLHRRDWVGINNPRVLMAILTTSYPQTHTMENSFCVLSSTIGWVKRIMSTIKTKGYLC</sequence>
<dbReference type="SUPFAM" id="SSF81383">
    <property type="entry name" value="F-box domain"/>
    <property type="match status" value="1"/>
</dbReference>
<dbReference type="OrthoDB" id="3564693at2759"/>
<dbReference type="Proteomes" id="UP000701801">
    <property type="component" value="Unassembled WGS sequence"/>
</dbReference>
<dbReference type="InterPro" id="IPR001810">
    <property type="entry name" value="F-box_dom"/>
</dbReference>
<feature type="domain" description="F-box" evidence="2">
    <location>
        <begin position="31"/>
        <end position="60"/>
    </location>
</feature>
<reference evidence="3" key="1">
    <citation type="submission" date="2021-07" db="EMBL/GenBank/DDBJ databases">
        <authorList>
            <person name="Durling M."/>
        </authorList>
    </citation>
    <scope>NUCLEOTIDE SEQUENCE</scope>
</reference>
<name>A0A9N9Q8B0_9HELO</name>
<evidence type="ECO:0000313" key="3">
    <source>
        <dbReference type="EMBL" id="CAG8983685.1"/>
    </source>
</evidence>
<comment type="caution">
    <text evidence="3">The sequence shown here is derived from an EMBL/GenBank/DDBJ whole genome shotgun (WGS) entry which is preliminary data.</text>
</comment>
<proteinExistence type="predicted"/>
<dbReference type="Pfam" id="PF12937">
    <property type="entry name" value="F-box-like"/>
    <property type="match status" value="1"/>
</dbReference>
<evidence type="ECO:0000313" key="4">
    <source>
        <dbReference type="Proteomes" id="UP000701801"/>
    </source>
</evidence>
<feature type="region of interest" description="Disordered" evidence="1">
    <location>
        <begin position="1"/>
        <end position="21"/>
    </location>
</feature>
<organism evidence="3 4">
    <name type="scientific">Hymenoscyphus albidus</name>
    <dbReference type="NCBI Taxonomy" id="595503"/>
    <lineage>
        <taxon>Eukaryota</taxon>
        <taxon>Fungi</taxon>
        <taxon>Dikarya</taxon>
        <taxon>Ascomycota</taxon>
        <taxon>Pezizomycotina</taxon>
        <taxon>Leotiomycetes</taxon>
        <taxon>Helotiales</taxon>
        <taxon>Helotiaceae</taxon>
        <taxon>Hymenoscyphus</taxon>
    </lineage>
</organism>
<evidence type="ECO:0000259" key="2">
    <source>
        <dbReference type="Pfam" id="PF12937"/>
    </source>
</evidence>
<evidence type="ECO:0000256" key="1">
    <source>
        <dbReference type="SAM" id="MobiDB-lite"/>
    </source>
</evidence>
<dbReference type="InterPro" id="IPR036047">
    <property type="entry name" value="F-box-like_dom_sf"/>
</dbReference>
<dbReference type="AlphaFoldDB" id="A0A9N9Q8B0"/>
<gene>
    <name evidence="3" type="ORF">HYALB_00006254</name>
</gene>
<dbReference type="EMBL" id="CAJVRM010000734">
    <property type="protein sequence ID" value="CAG8983685.1"/>
    <property type="molecule type" value="Genomic_DNA"/>
</dbReference>
<protein>
    <recommendedName>
        <fullName evidence="2">F-box domain-containing protein</fullName>
    </recommendedName>
</protein>
<keyword evidence="4" id="KW-1185">Reference proteome</keyword>